<evidence type="ECO:0000256" key="2">
    <source>
        <dbReference type="ARBA" id="ARBA00022741"/>
    </source>
</evidence>
<evidence type="ECO:0000256" key="1">
    <source>
        <dbReference type="ARBA" id="ARBA00022679"/>
    </source>
</evidence>
<proteinExistence type="inferred from homology"/>
<evidence type="ECO:0000313" key="12">
    <source>
        <dbReference type="Proteomes" id="UP000326837"/>
    </source>
</evidence>
<comment type="catalytic activity">
    <reaction evidence="9">
        <text>L-tyrosyl-[protein] + ATP = O-phospho-L-tyrosyl-[protein] + ADP + H(+)</text>
        <dbReference type="Rhea" id="RHEA:10596"/>
        <dbReference type="Rhea" id="RHEA-COMP:10136"/>
        <dbReference type="Rhea" id="RHEA-COMP:20101"/>
        <dbReference type="ChEBI" id="CHEBI:15378"/>
        <dbReference type="ChEBI" id="CHEBI:30616"/>
        <dbReference type="ChEBI" id="CHEBI:46858"/>
        <dbReference type="ChEBI" id="CHEBI:61978"/>
        <dbReference type="ChEBI" id="CHEBI:456216"/>
        <dbReference type="EC" id="2.7.12.2"/>
    </reaction>
</comment>
<evidence type="ECO:0000256" key="8">
    <source>
        <dbReference type="ARBA" id="ARBA00049299"/>
    </source>
</evidence>
<protein>
    <recommendedName>
        <fullName evidence="6">mitogen-activated protein kinase kinase</fullName>
        <ecNumber evidence="6">2.7.12.2</ecNumber>
    </recommendedName>
</protein>
<comment type="catalytic activity">
    <reaction evidence="7">
        <text>L-seryl-[protein] + ATP = O-phospho-L-seryl-[protein] + ADP + H(+)</text>
        <dbReference type="Rhea" id="RHEA:17989"/>
        <dbReference type="Rhea" id="RHEA-COMP:9863"/>
        <dbReference type="Rhea" id="RHEA-COMP:11604"/>
        <dbReference type="ChEBI" id="CHEBI:15378"/>
        <dbReference type="ChEBI" id="CHEBI:29999"/>
        <dbReference type="ChEBI" id="CHEBI:30616"/>
        <dbReference type="ChEBI" id="CHEBI:83421"/>
        <dbReference type="ChEBI" id="CHEBI:456216"/>
        <dbReference type="EC" id="2.7.12.2"/>
    </reaction>
</comment>
<dbReference type="CDD" id="cd14014">
    <property type="entry name" value="STKc_PknB_like"/>
    <property type="match status" value="1"/>
</dbReference>
<evidence type="ECO:0000256" key="4">
    <source>
        <dbReference type="ARBA" id="ARBA00022840"/>
    </source>
</evidence>
<accession>A0A5K7X7Q2</accession>
<reference evidence="12" key="1">
    <citation type="submission" date="2019-10" db="EMBL/GenBank/DDBJ databases">
        <title>Lacipirellula parvula gen. nov., sp. nov., representing a lineage of planctomycetes widespread in freshwater anoxic habitats, and description of the family Lacipirellulaceae.</title>
        <authorList>
            <person name="Dedysh S.N."/>
            <person name="Kulichevskaya I.S."/>
            <person name="Beletsky A.V."/>
            <person name="Rakitin A.L."/>
            <person name="Mardanov A.V."/>
            <person name="Ivanova A.A."/>
            <person name="Saltykova V.X."/>
            <person name="Rijpstra W.I.C."/>
            <person name="Sinninghe Damste J.S."/>
            <person name="Ravin N.V."/>
        </authorList>
    </citation>
    <scope>NUCLEOTIDE SEQUENCE [LARGE SCALE GENOMIC DNA]</scope>
    <source>
        <strain evidence="12">PX69</strain>
    </source>
</reference>
<keyword evidence="4" id="KW-0067">ATP-binding</keyword>
<dbReference type="Proteomes" id="UP000326837">
    <property type="component" value="Chromosome"/>
</dbReference>
<evidence type="ECO:0000256" key="6">
    <source>
        <dbReference type="ARBA" id="ARBA00038999"/>
    </source>
</evidence>
<dbReference type="KEGG" id="lpav:PLANPX_0105"/>
<comment type="similarity">
    <text evidence="5">Belongs to the protein kinase superfamily. STE Ser/Thr protein kinase family. MAP kinase kinase subfamily.</text>
</comment>
<evidence type="ECO:0000256" key="3">
    <source>
        <dbReference type="ARBA" id="ARBA00022777"/>
    </source>
</evidence>
<comment type="catalytic activity">
    <reaction evidence="8">
        <text>L-threonyl-[protein] + ATP = O-phospho-L-threonyl-[protein] + ADP + H(+)</text>
        <dbReference type="Rhea" id="RHEA:46608"/>
        <dbReference type="Rhea" id="RHEA-COMP:11060"/>
        <dbReference type="Rhea" id="RHEA-COMP:11605"/>
        <dbReference type="ChEBI" id="CHEBI:15378"/>
        <dbReference type="ChEBI" id="CHEBI:30013"/>
        <dbReference type="ChEBI" id="CHEBI:30616"/>
        <dbReference type="ChEBI" id="CHEBI:61977"/>
        <dbReference type="ChEBI" id="CHEBI:456216"/>
        <dbReference type="EC" id="2.7.12.2"/>
    </reaction>
</comment>
<dbReference type="AlphaFoldDB" id="A0A5K7X7Q2"/>
<feature type="domain" description="Protein kinase" evidence="10">
    <location>
        <begin position="9"/>
        <end position="267"/>
    </location>
</feature>
<dbReference type="InterPro" id="IPR011009">
    <property type="entry name" value="Kinase-like_dom_sf"/>
</dbReference>
<keyword evidence="1" id="KW-0808">Transferase</keyword>
<evidence type="ECO:0000256" key="9">
    <source>
        <dbReference type="ARBA" id="ARBA00051693"/>
    </source>
</evidence>
<evidence type="ECO:0000313" key="11">
    <source>
        <dbReference type="EMBL" id="BBO30493.1"/>
    </source>
</evidence>
<keyword evidence="3" id="KW-0418">Kinase</keyword>
<dbReference type="GO" id="GO:0004672">
    <property type="term" value="F:protein kinase activity"/>
    <property type="evidence" value="ECO:0007669"/>
    <property type="project" value="InterPro"/>
</dbReference>
<keyword evidence="2" id="KW-0547">Nucleotide-binding</keyword>
<evidence type="ECO:0000256" key="7">
    <source>
        <dbReference type="ARBA" id="ARBA00049014"/>
    </source>
</evidence>
<dbReference type="PROSITE" id="PS50011">
    <property type="entry name" value="PROTEIN_KINASE_DOM"/>
    <property type="match status" value="1"/>
</dbReference>
<dbReference type="EMBL" id="AP021861">
    <property type="protein sequence ID" value="BBO30493.1"/>
    <property type="molecule type" value="Genomic_DNA"/>
</dbReference>
<evidence type="ECO:0000259" key="10">
    <source>
        <dbReference type="PROSITE" id="PS50011"/>
    </source>
</evidence>
<dbReference type="InterPro" id="IPR000719">
    <property type="entry name" value="Prot_kinase_dom"/>
</dbReference>
<name>A0A5K7X7Q2_9BACT</name>
<organism evidence="11 12">
    <name type="scientific">Lacipirellula parvula</name>
    <dbReference type="NCBI Taxonomy" id="2650471"/>
    <lineage>
        <taxon>Bacteria</taxon>
        <taxon>Pseudomonadati</taxon>
        <taxon>Planctomycetota</taxon>
        <taxon>Planctomycetia</taxon>
        <taxon>Pirellulales</taxon>
        <taxon>Lacipirellulaceae</taxon>
        <taxon>Lacipirellula</taxon>
    </lineage>
</organism>
<dbReference type="EC" id="2.7.12.2" evidence="6"/>
<evidence type="ECO:0000256" key="5">
    <source>
        <dbReference type="ARBA" id="ARBA00038035"/>
    </source>
</evidence>
<dbReference type="Pfam" id="PF00069">
    <property type="entry name" value="Pkinase"/>
    <property type="match status" value="1"/>
</dbReference>
<dbReference type="SUPFAM" id="SSF56112">
    <property type="entry name" value="Protein kinase-like (PK-like)"/>
    <property type="match status" value="1"/>
</dbReference>
<dbReference type="RefSeq" id="WP_152096824.1">
    <property type="nucleotide sequence ID" value="NZ_AP021861.1"/>
</dbReference>
<dbReference type="PANTHER" id="PTHR48013:SF9">
    <property type="entry name" value="DUAL SPECIFICITY MITOGEN-ACTIVATED PROTEIN KINASE KINASE 5"/>
    <property type="match status" value="1"/>
</dbReference>
<dbReference type="GO" id="GO:0005524">
    <property type="term" value="F:ATP binding"/>
    <property type="evidence" value="ECO:0007669"/>
    <property type="project" value="UniProtKB-KW"/>
</dbReference>
<dbReference type="PANTHER" id="PTHR48013">
    <property type="entry name" value="DUAL SPECIFICITY MITOGEN-ACTIVATED PROTEIN KINASE KINASE 5-RELATED"/>
    <property type="match status" value="1"/>
</dbReference>
<gene>
    <name evidence="11" type="ORF">PLANPX_0105</name>
</gene>
<sequence length="537" mass="58899">MQPSRIGPIALEGPLGGSADSNVLRGVHIERNLRMAVKLLPRDMITRPMGGDYFSADVKLLQRLVHPNIARVMGGAIDEGQPYLALELVEGESLRSLLDRRGRLPWETTADIAESICEALHYVHSQKMIHQRLTPSRIILLPEGGVKLVGFDCQMTDKDQVLGLRSPMSVANYLAPEIFKGKGSAALPTADMFSVGVILYECLTGSLPWGAKTPSELVLARRAGPAPRVSASVLECPVWLDVLVSKLLETKRGIRLATADGTRRAILDAKRKVAEGMGAAKHAMSGKQGALAMKADRKEIAALRKHQTPTVKDDSPFYERAWFLGLCLASLIAVTAWAMWPKSEAELYDEFAPTMASESYTDWRTVSDKVADFRERFPESEHNAELDAFEDKVAEGKAMIEVKNLDRFGSTPNSKAQSLFAQGQKRQQFGDLMSAWELYEQAIEAVPAEAPADVEVYRRLATKGIAEIKASPDAKRTLAQMAEAKLAEAEELIDEGKLLPAKVLLAEFVELYGGNPKLREQAAAARAKIGEIDAQRE</sequence>
<keyword evidence="12" id="KW-1185">Reference proteome</keyword>
<dbReference type="Gene3D" id="1.10.510.10">
    <property type="entry name" value="Transferase(Phosphotransferase) domain 1"/>
    <property type="match status" value="1"/>
</dbReference>